<dbReference type="AlphaFoldDB" id="A0A1E5RKL8"/>
<evidence type="ECO:0000256" key="2">
    <source>
        <dbReference type="ARBA" id="ARBA00022980"/>
    </source>
</evidence>
<evidence type="ECO:0000256" key="1">
    <source>
        <dbReference type="ARBA" id="ARBA00008450"/>
    </source>
</evidence>
<evidence type="ECO:0000313" key="6">
    <source>
        <dbReference type="EMBL" id="OEJ87427.1"/>
    </source>
</evidence>
<keyword evidence="3" id="KW-0687">Ribonucleoprotein</keyword>
<dbReference type="OrthoDB" id="4088536at2759"/>
<reference evidence="7" key="1">
    <citation type="journal article" date="2016" name="Genome Announc.">
        <title>Genome sequences of three species of Hanseniaspora isolated from spontaneous wine fermentations.</title>
        <authorList>
            <person name="Sternes P.R."/>
            <person name="Lee D."/>
            <person name="Kutyna D.R."/>
            <person name="Borneman A.R."/>
        </authorList>
    </citation>
    <scope>NUCLEOTIDE SEQUENCE [LARGE SCALE GENOMIC DNA]</scope>
    <source>
        <strain evidence="7">AWRI3578</strain>
    </source>
</reference>
<dbReference type="Proteomes" id="UP000095605">
    <property type="component" value="Unassembled WGS sequence"/>
</dbReference>
<proteinExistence type="inferred from homology"/>
<comment type="caution">
    <text evidence="6">The sequence shown here is derived from an EMBL/GenBank/DDBJ whole genome shotgun (WGS) entry which is preliminary data.</text>
</comment>
<dbReference type="EMBL" id="LPNL01000004">
    <property type="protein sequence ID" value="OEJ87427.1"/>
    <property type="molecule type" value="Genomic_DNA"/>
</dbReference>
<feature type="region of interest" description="Disordered" evidence="5">
    <location>
        <begin position="1"/>
        <end position="32"/>
    </location>
</feature>
<dbReference type="Pfam" id="PF04758">
    <property type="entry name" value="Ribosomal_S30"/>
    <property type="match status" value="1"/>
</dbReference>
<feature type="coiled-coil region" evidence="4">
    <location>
        <begin position="398"/>
        <end position="425"/>
    </location>
</feature>
<evidence type="ECO:0000256" key="4">
    <source>
        <dbReference type="SAM" id="Coils"/>
    </source>
</evidence>
<evidence type="ECO:0000256" key="3">
    <source>
        <dbReference type="ARBA" id="ARBA00023274"/>
    </source>
</evidence>
<evidence type="ECO:0000313" key="7">
    <source>
        <dbReference type="Proteomes" id="UP000095605"/>
    </source>
</evidence>
<keyword evidence="7" id="KW-1185">Reference proteome</keyword>
<dbReference type="InterPro" id="IPR006846">
    <property type="entry name" value="Ribosomal_eS30"/>
</dbReference>
<organism evidence="6 7">
    <name type="scientific">Hanseniaspora opuntiae</name>
    <dbReference type="NCBI Taxonomy" id="211096"/>
    <lineage>
        <taxon>Eukaryota</taxon>
        <taxon>Fungi</taxon>
        <taxon>Dikarya</taxon>
        <taxon>Ascomycota</taxon>
        <taxon>Saccharomycotina</taxon>
        <taxon>Saccharomycetes</taxon>
        <taxon>Saccharomycodales</taxon>
        <taxon>Saccharomycodaceae</taxon>
        <taxon>Hanseniaspora</taxon>
    </lineage>
</organism>
<dbReference type="PANTHER" id="PTHR12650:SF15">
    <property type="entry name" value="RIBOSOMAL PROTEIN S30, ISOFORM A"/>
    <property type="match status" value="1"/>
</dbReference>
<dbReference type="GO" id="GO:0003735">
    <property type="term" value="F:structural constituent of ribosome"/>
    <property type="evidence" value="ECO:0007669"/>
    <property type="project" value="InterPro"/>
</dbReference>
<evidence type="ECO:0000256" key="5">
    <source>
        <dbReference type="SAM" id="MobiDB-lite"/>
    </source>
</evidence>
<name>A0A1E5RKL8_9ASCO</name>
<dbReference type="GO" id="GO:0022627">
    <property type="term" value="C:cytosolic small ribosomal subunit"/>
    <property type="evidence" value="ECO:0007669"/>
    <property type="project" value="TreeGrafter"/>
</dbReference>
<accession>A0A1E5RKL8</accession>
<keyword evidence="4" id="KW-0175">Coiled coil</keyword>
<gene>
    <name evidence="6" type="ORF">AWRI3578_g1898</name>
</gene>
<dbReference type="GO" id="GO:0006412">
    <property type="term" value="P:translation"/>
    <property type="evidence" value="ECO:0007669"/>
    <property type="project" value="InterPro"/>
</dbReference>
<dbReference type="PANTHER" id="PTHR12650">
    <property type="entry name" value="40S RIBOSOMAL PROTEIN S30/UBIQUITIN-LIKE PROTEIN FUBI"/>
    <property type="match status" value="1"/>
</dbReference>
<keyword evidence="2 6" id="KW-0689">Ribosomal protein</keyword>
<sequence length="444" mass="51660">MAKVHGSLSRAGKVKSQTPKVEKAEKPKQPKGRAYKRILYTRRFVNVTLINESKPDVYDFNRLQTLFIAFRENFSTKINTIEDIYNNDHFSPYDSSSNQTFQFEFLELAKLQKLIKARTTKVGLLFSELYKTQSDKSIKCHIDKVGKALYQEYSELSNSFFFTLSMLKCMKKLEIGYDEDFNKNKVGYPILIIQNLEQIIFSLFVSLNDLNDLFLKYLKFNKDQEGDLKTLNDSKLLLIGKIWNLNDSVVSLSTNWKKIYTDTLTDFGSRIIEDISEEIKLFKSHPEEFMNQDDDDPFGINSDFSDEEAESDSLAKDETLTAEKSNEISKSIELFDKNLSVKLTLIKLLINTSKKFIKDITNKQLEKDGNLIYLNLNKLTRTTKTICKYLDSITIQVIEEQVCDVEELNKYIKDYKKELKIISNNNPNFDKFINTWDIKYAESN</sequence>
<protein>
    <submittedName>
        <fullName evidence="6">40S ribosomal protein S30-B</fullName>
    </submittedName>
</protein>
<comment type="similarity">
    <text evidence="1">Belongs to the eukaryotic ribosomal protein eS30 family.</text>
</comment>